<evidence type="ECO:0000313" key="3">
    <source>
        <dbReference type="Proteomes" id="UP000053268"/>
    </source>
</evidence>
<evidence type="ECO:0000313" key="2">
    <source>
        <dbReference type="EMBL" id="KPJ05358.1"/>
    </source>
</evidence>
<dbReference type="Proteomes" id="UP000053268">
    <property type="component" value="Unassembled WGS sequence"/>
</dbReference>
<dbReference type="AlphaFoldDB" id="A0A0N0PAL0"/>
<reference evidence="2 3" key="1">
    <citation type="journal article" date="2015" name="Nat. Commun.">
        <title>Outbred genome sequencing and CRISPR/Cas9 gene editing in butterflies.</title>
        <authorList>
            <person name="Li X."/>
            <person name="Fan D."/>
            <person name="Zhang W."/>
            <person name="Liu G."/>
            <person name="Zhang L."/>
            <person name="Zhao L."/>
            <person name="Fang X."/>
            <person name="Chen L."/>
            <person name="Dong Y."/>
            <person name="Chen Y."/>
            <person name="Ding Y."/>
            <person name="Zhao R."/>
            <person name="Feng M."/>
            <person name="Zhu Y."/>
            <person name="Feng Y."/>
            <person name="Jiang X."/>
            <person name="Zhu D."/>
            <person name="Xiang H."/>
            <person name="Feng X."/>
            <person name="Li S."/>
            <person name="Wang J."/>
            <person name="Zhang G."/>
            <person name="Kronforst M.R."/>
            <person name="Wang W."/>
        </authorList>
    </citation>
    <scope>NUCLEOTIDE SEQUENCE [LARGE SCALE GENOMIC DNA]</scope>
    <source>
        <strain evidence="2">Ya'a_city_454_Px</strain>
        <tissue evidence="2">Whole body</tissue>
    </source>
</reference>
<evidence type="ECO:0000256" key="1">
    <source>
        <dbReference type="SAM" id="MobiDB-lite"/>
    </source>
</evidence>
<organism evidence="2 3">
    <name type="scientific">Papilio xuthus</name>
    <name type="common">Asian swallowtail butterfly</name>
    <dbReference type="NCBI Taxonomy" id="66420"/>
    <lineage>
        <taxon>Eukaryota</taxon>
        <taxon>Metazoa</taxon>
        <taxon>Ecdysozoa</taxon>
        <taxon>Arthropoda</taxon>
        <taxon>Hexapoda</taxon>
        <taxon>Insecta</taxon>
        <taxon>Pterygota</taxon>
        <taxon>Neoptera</taxon>
        <taxon>Endopterygota</taxon>
        <taxon>Lepidoptera</taxon>
        <taxon>Glossata</taxon>
        <taxon>Ditrysia</taxon>
        <taxon>Papilionoidea</taxon>
        <taxon>Papilionidae</taxon>
        <taxon>Papilioninae</taxon>
        <taxon>Papilio</taxon>
    </lineage>
</organism>
<keyword evidence="3" id="KW-1185">Reference proteome</keyword>
<feature type="region of interest" description="Disordered" evidence="1">
    <location>
        <begin position="192"/>
        <end position="219"/>
    </location>
</feature>
<protein>
    <submittedName>
        <fullName evidence="2">Uncharacterized protein</fullName>
    </submittedName>
</protein>
<proteinExistence type="predicted"/>
<sequence>MAFSLRKMLTNINYFKKSDNESEDTRKQDIEEVNYINTEPDSTVRQCSSLNIPDSVKKFTAKKSSLSDTDLLTLNVDSPIRHKHKRCKKLKLDIKKASQSLNEKLNQEDENSCESNIENTPKHILLECATSEFNNKLKGFDFSKEYDIYDGTSDDQWSNPFEEENIDIESFSEHSDSDISISNKKKSIKMCRKVQSTRSESSSDENQHPSTPESFGDLEMDKSEVERLNLLYNYQTKLEKVQNLLKDMLNEFQFHIEVSKIFNTRVPEEETDTNNTEFRKPSPTDSWSVILDKEDGDTKTSVKKQLESIKKSIEQFINIYLKNYDNKDIIKKCKKYIPRNESISRRVNKKKNKHYDFPDLRDALINLFNTDLNTSSASDTDDSLSTKCSCSCHHETSSHTDSGLNSKVDQSSNQSITSSIGNFTLDASTLTAYSESLEQIVSYNSFEDSIYSSLLHKSAIERITFYIQVHNIEVKYEITDDDSKNNIIFHCQSCKSIEFNENDLIKHILCQMHCEKLHFQYKTAYIKKCMSEGKEIQPSTVLNPMKMYRDDNKIVCFGNAVYACSLCFQNDIIGESVLMMHCAAKEHVEKREKLNCID</sequence>
<dbReference type="EMBL" id="KQ458725">
    <property type="protein sequence ID" value="KPJ05358.1"/>
    <property type="molecule type" value="Genomic_DNA"/>
</dbReference>
<name>A0A0N0PAL0_PAPXU</name>
<accession>A0A0N0PAL0</accession>
<gene>
    <name evidence="2" type="ORF">RR46_01303</name>
</gene>